<reference evidence="5" key="1">
    <citation type="submission" date="2017-02" db="EMBL/GenBank/DDBJ databases">
        <authorList>
            <person name="Varghese N."/>
            <person name="Submissions S."/>
        </authorList>
    </citation>
    <scope>NUCLEOTIDE SEQUENCE [LARGE SCALE GENOMIC DNA]</scope>
    <source>
        <strain evidence="5">VKM Ac-2052</strain>
    </source>
</reference>
<name>A0A1T4XHV0_9MICO</name>
<evidence type="ECO:0000256" key="1">
    <source>
        <dbReference type="SAM" id="MobiDB-lite"/>
    </source>
</evidence>
<dbReference type="AlphaFoldDB" id="A0A1T4XHV0"/>
<feature type="region of interest" description="Disordered" evidence="1">
    <location>
        <begin position="16"/>
        <end position="49"/>
    </location>
</feature>
<keyword evidence="2" id="KW-1133">Transmembrane helix</keyword>
<organism evidence="4 5">
    <name type="scientific">Agreia bicolorata</name>
    <dbReference type="NCBI Taxonomy" id="110935"/>
    <lineage>
        <taxon>Bacteria</taxon>
        <taxon>Bacillati</taxon>
        <taxon>Actinomycetota</taxon>
        <taxon>Actinomycetes</taxon>
        <taxon>Micrococcales</taxon>
        <taxon>Microbacteriaceae</taxon>
        <taxon>Agreia</taxon>
    </lineage>
</organism>
<keyword evidence="2" id="KW-0812">Transmembrane</keyword>
<dbReference type="InterPro" id="IPR025241">
    <property type="entry name" value="DUF4190"/>
</dbReference>
<keyword evidence="2" id="KW-0472">Membrane</keyword>
<evidence type="ECO:0000313" key="4">
    <source>
        <dbReference type="EMBL" id="SKA89013.1"/>
    </source>
</evidence>
<accession>A0A1T4XHV0</accession>
<evidence type="ECO:0000313" key="5">
    <source>
        <dbReference type="Proteomes" id="UP000189735"/>
    </source>
</evidence>
<feature type="domain" description="DUF4190" evidence="3">
    <location>
        <begin position="71"/>
        <end position="125"/>
    </location>
</feature>
<feature type="compositionally biased region" description="Pro residues" evidence="1">
    <location>
        <begin position="26"/>
        <end position="43"/>
    </location>
</feature>
<feature type="transmembrane region" description="Helical" evidence="2">
    <location>
        <begin position="108"/>
        <end position="141"/>
    </location>
</feature>
<dbReference type="Pfam" id="PF13828">
    <property type="entry name" value="DUF4190"/>
    <property type="match status" value="1"/>
</dbReference>
<evidence type="ECO:0000256" key="2">
    <source>
        <dbReference type="SAM" id="Phobius"/>
    </source>
</evidence>
<gene>
    <name evidence="4" type="ORF">SAMN06295879_1136</name>
</gene>
<dbReference type="EMBL" id="FUYG01000003">
    <property type="protein sequence ID" value="SKA89013.1"/>
    <property type="molecule type" value="Genomic_DNA"/>
</dbReference>
<protein>
    <recommendedName>
        <fullName evidence="3">DUF4190 domain-containing protein</fullName>
    </recommendedName>
</protein>
<feature type="transmembrane region" description="Helical" evidence="2">
    <location>
        <begin position="71"/>
        <end position="96"/>
    </location>
</feature>
<proteinExistence type="predicted"/>
<dbReference type="Proteomes" id="UP000189735">
    <property type="component" value="Unassembled WGS sequence"/>
</dbReference>
<sequence>MQRRSLAAVGQTHAPFMMNGMSQTPPNQPPMPPSPGNGAPVPPNNGYSNPTPSYGYQGGAYSPVQEPRYNVLAIVSFISAFFVSLVAVITGHMALGQIKRTGEKGRGLALSGLIIGYVGIVGGIIGTIALVVMAVLGVGLFATIANNYDPDDYSYTSDPYDTDAPGLSGDDLSFEAGNDLDPSTVAQFSDPFVIDSDWTVVSPDDGQGNWSYLDPSGLCTVSFHQGKMGGQVPVTTGDDRATTEDFLAVVLKTDASTIAGKASDSTISYNFEDMGTVDTLLMQGTDDDGSNWKLAGRAFGELDSGLYIDVTCKSGGDLDSVYDTVTTKAAITVF</sequence>
<evidence type="ECO:0000259" key="3">
    <source>
        <dbReference type="Pfam" id="PF13828"/>
    </source>
</evidence>